<feature type="domain" description="Glucose-methanol-choline oxidoreductase C-terminal" evidence="7">
    <location>
        <begin position="428"/>
        <end position="552"/>
    </location>
</feature>
<dbReference type="AlphaFoldDB" id="A0A6I1FEC6"/>
<evidence type="ECO:0000313" key="9">
    <source>
        <dbReference type="Proteomes" id="UP000429595"/>
    </source>
</evidence>
<protein>
    <submittedName>
        <fullName evidence="8">GMC family oxidoreductase</fullName>
    </submittedName>
</protein>
<dbReference type="RefSeq" id="WP_152152055.1">
    <property type="nucleotide sequence ID" value="NZ_WEIO01000006.1"/>
</dbReference>
<dbReference type="Proteomes" id="UP000429595">
    <property type="component" value="Unassembled WGS sequence"/>
</dbReference>
<evidence type="ECO:0000256" key="1">
    <source>
        <dbReference type="ARBA" id="ARBA00010790"/>
    </source>
</evidence>
<accession>A0A6I1FEC6</accession>
<keyword evidence="9" id="KW-1185">Reference proteome</keyword>
<feature type="region of interest" description="Disordered" evidence="5">
    <location>
        <begin position="161"/>
        <end position="180"/>
    </location>
</feature>
<dbReference type="PANTHER" id="PTHR46056">
    <property type="entry name" value="LONG-CHAIN-ALCOHOL OXIDASE"/>
    <property type="match status" value="1"/>
</dbReference>
<evidence type="ECO:0000256" key="3">
    <source>
        <dbReference type="ARBA" id="ARBA00022827"/>
    </source>
</evidence>
<dbReference type="EMBL" id="WEIO01000006">
    <property type="protein sequence ID" value="KAB7706197.1"/>
    <property type="molecule type" value="Genomic_DNA"/>
</dbReference>
<evidence type="ECO:0000313" key="8">
    <source>
        <dbReference type="EMBL" id="KAB7706197.1"/>
    </source>
</evidence>
<proteinExistence type="inferred from homology"/>
<evidence type="ECO:0000259" key="7">
    <source>
        <dbReference type="Pfam" id="PF05199"/>
    </source>
</evidence>
<dbReference type="InterPro" id="IPR007867">
    <property type="entry name" value="GMC_OxRtase_C"/>
</dbReference>
<comment type="similarity">
    <text evidence="1">Belongs to the GMC oxidoreductase family.</text>
</comment>
<feature type="domain" description="Glucose-methanol-choline oxidoreductase N-terminal" evidence="6">
    <location>
        <begin position="216"/>
        <end position="330"/>
    </location>
</feature>
<reference evidence="8 9" key="1">
    <citation type="submission" date="2019-10" db="EMBL/GenBank/DDBJ databases">
        <title>Bacillus aerolatum sp. nov., isolated from bioaerosol of sport playgrounds.</title>
        <authorList>
            <person name="Chen P."/>
            <person name="Zhang G."/>
        </authorList>
    </citation>
    <scope>NUCLEOTIDE SEQUENCE [LARGE SCALE GENOMIC DNA]</scope>
    <source>
        <strain evidence="8 9">CX253</strain>
    </source>
</reference>
<dbReference type="GO" id="GO:0050660">
    <property type="term" value="F:flavin adenine dinucleotide binding"/>
    <property type="evidence" value="ECO:0007669"/>
    <property type="project" value="InterPro"/>
</dbReference>
<dbReference type="PANTHER" id="PTHR46056:SF12">
    <property type="entry name" value="LONG-CHAIN-ALCOHOL OXIDASE"/>
    <property type="match status" value="1"/>
</dbReference>
<organism evidence="8 9">
    <name type="scientific">Bacillus aerolatus</name>
    <dbReference type="NCBI Taxonomy" id="2653354"/>
    <lineage>
        <taxon>Bacteria</taxon>
        <taxon>Bacillati</taxon>
        <taxon>Bacillota</taxon>
        <taxon>Bacilli</taxon>
        <taxon>Bacillales</taxon>
        <taxon>Bacillaceae</taxon>
        <taxon>Bacillus</taxon>
    </lineage>
</organism>
<evidence type="ECO:0000256" key="2">
    <source>
        <dbReference type="ARBA" id="ARBA00022630"/>
    </source>
</evidence>
<sequence>MAKKLPKVDVVTIGVGWTGGIIAAELAKKGLKVVGLERGKDRSTKDFLMVHDEYRYAIRYELMQDTSRETVTFRNEAKERALPMRQLGSFLLGEGLGGSGVHWNGHNFRFLPYDFEIKTMTEKKYGKNKLGADYLIQDWGITYDELEPYFDTFEKMAGISGEDNPLGGKRSNPYPTPPMKETVITKRFKDAAKKMGLHPYHLPSANLSKSYKNPDGEQLNACQYCGFCERFGCEYGAKTSPNVTVIPTAQKTGNFELRTHSNVTRILHDGKKATGVLYVDVLTGEEFEQPADMVAVTSYVMNNNKLLLTSKLGKPYDPKSGTGIIGKNYCYQILPGAAGFFEKERFNTFMGAGALGATVDDYNGDNFDHSDLDFIHGGSLSITQTGIRPIQNNPVPPDTPRWGKDFKDKSIHYFNRVLNIGAQGASMPHRQNYLDLDPTYKDAYGEPLLRLTYDFTEQDKNLYKFIADKSAEIMKEMGADTVVTNKAAEKYNIVPYQTTHNTGGVIMGADPNTSAVNNYMQMWDAENVFVIGASAFPHNGGYNPTGTLGALAYRAAEGMAKYSKQGGSLV</sequence>
<evidence type="ECO:0000256" key="4">
    <source>
        <dbReference type="ARBA" id="ARBA00023002"/>
    </source>
</evidence>
<keyword evidence="4" id="KW-0560">Oxidoreductase</keyword>
<gene>
    <name evidence="8" type="ORF">F9802_11445</name>
</gene>
<dbReference type="InterPro" id="IPR000172">
    <property type="entry name" value="GMC_OxRdtase_N"/>
</dbReference>
<dbReference type="Pfam" id="PF05199">
    <property type="entry name" value="GMC_oxred_C"/>
    <property type="match status" value="1"/>
</dbReference>
<keyword evidence="2" id="KW-0285">Flavoprotein</keyword>
<dbReference type="Gene3D" id="3.50.50.60">
    <property type="entry name" value="FAD/NAD(P)-binding domain"/>
    <property type="match status" value="2"/>
</dbReference>
<name>A0A6I1FEC6_9BACI</name>
<dbReference type="SUPFAM" id="SSF54373">
    <property type="entry name" value="FAD-linked reductases, C-terminal domain"/>
    <property type="match status" value="1"/>
</dbReference>
<dbReference type="GO" id="GO:0016614">
    <property type="term" value="F:oxidoreductase activity, acting on CH-OH group of donors"/>
    <property type="evidence" value="ECO:0007669"/>
    <property type="project" value="InterPro"/>
</dbReference>
<evidence type="ECO:0000259" key="6">
    <source>
        <dbReference type="Pfam" id="PF00732"/>
    </source>
</evidence>
<comment type="caution">
    <text evidence="8">The sequence shown here is derived from an EMBL/GenBank/DDBJ whole genome shotgun (WGS) entry which is preliminary data.</text>
</comment>
<dbReference type="SUPFAM" id="SSF51905">
    <property type="entry name" value="FAD/NAD(P)-binding domain"/>
    <property type="match status" value="1"/>
</dbReference>
<dbReference type="InterPro" id="IPR036188">
    <property type="entry name" value="FAD/NAD-bd_sf"/>
</dbReference>
<dbReference type="Pfam" id="PF00732">
    <property type="entry name" value="GMC_oxred_N"/>
    <property type="match status" value="1"/>
</dbReference>
<keyword evidence="3" id="KW-0274">FAD</keyword>
<evidence type="ECO:0000256" key="5">
    <source>
        <dbReference type="SAM" id="MobiDB-lite"/>
    </source>
</evidence>